<dbReference type="Ensembl" id="ENSCSAVT00000013334.1">
    <property type="protein sequence ID" value="ENSCSAVP00000013185.1"/>
    <property type="gene ID" value="ENSCSAVG00000007739.1"/>
</dbReference>
<organism evidence="1 2">
    <name type="scientific">Ciona savignyi</name>
    <name type="common">Pacific transparent sea squirt</name>
    <dbReference type="NCBI Taxonomy" id="51511"/>
    <lineage>
        <taxon>Eukaryota</taxon>
        <taxon>Metazoa</taxon>
        <taxon>Chordata</taxon>
        <taxon>Tunicata</taxon>
        <taxon>Ascidiacea</taxon>
        <taxon>Phlebobranchia</taxon>
        <taxon>Cionidae</taxon>
        <taxon>Ciona</taxon>
    </lineage>
</organism>
<name>H2Z6H3_CIOSA</name>
<evidence type="ECO:0008006" key="3">
    <source>
        <dbReference type="Google" id="ProtNLM"/>
    </source>
</evidence>
<protein>
    <recommendedName>
        <fullName evidence="3">CTCK domain-containing protein</fullName>
    </recommendedName>
</protein>
<keyword evidence="2" id="KW-1185">Reference proteome</keyword>
<reference evidence="2" key="1">
    <citation type="submission" date="2003-08" db="EMBL/GenBank/DDBJ databases">
        <authorList>
            <person name="Birren B."/>
            <person name="Nusbaum C."/>
            <person name="Abebe A."/>
            <person name="Abouelleil A."/>
            <person name="Adekoya E."/>
            <person name="Ait-zahra M."/>
            <person name="Allen N."/>
            <person name="Allen T."/>
            <person name="An P."/>
            <person name="Anderson M."/>
            <person name="Anderson S."/>
            <person name="Arachchi H."/>
            <person name="Armbruster J."/>
            <person name="Bachantsang P."/>
            <person name="Baldwin J."/>
            <person name="Barry A."/>
            <person name="Bayul T."/>
            <person name="Blitshsteyn B."/>
            <person name="Bloom T."/>
            <person name="Blye J."/>
            <person name="Boguslavskiy L."/>
            <person name="Borowsky M."/>
            <person name="Boukhgalter B."/>
            <person name="Brunache A."/>
            <person name="Butler J."/>
            <person name="Calixte N."/>
            <person name="Calvo S."/>
            <person name="Camarata J."/>
            <person name="Campo K."/>
            <person name="Chang J."/>
            <person name="Cheshatsang Y."/>
            <person name="Citroen M."/>
            <person name="Collymore A."/>
            <person name="Considine T."/>
            <person name="Cook A."/>
            <person name="Cooke P."/>
            <person name="Corum B."/>
            <person name="Cuomo C."/>
            <person name="David R."/>
            <person name="Dawoe T."/>
            <person name="Degray S."/>
            <person name="Dodge S."/>
            <person name="Dooley K."/>
            <person name="Dorje P."/>
            <person name="Dorjee K."/>
            <person name="Dorris L."/>
            <person name="Duffey N."/>
            <person name="Dupes A."/>
            <person name="Elkins T."/>
            <person name="Engels R."/>
            <person name="Erickson J."/>
            <person name="Farina A."/>
            <person name="Faro S."/>
            <person name="Ferreira P."/>
            <person name="Fischer H."/>
            <person name="Fitzgerald M."/>
            <person name="Foley K."/>
            <person name="Gage D."/>
            <person name="Galagan J."/>
            <person name="Gearin G."/>
            <person name="Gnerre S."/>
            <person name="Gnirke A."/>
            <person name="Goyette A."/>
            <person name="Graham J."/>
            <person name="Grandbois E."/>
            <person name="Gyaltsen K."/>
            <person name="Hafez N."/>
            <person name="Hagopian D."/>
            <person name="Hagos B."/>
            <person name="Hall J."/>
            <person name="Hatcher B."/>
            <person name="Heller A."/>
            <person name="Higgins H."/>
            <person name="Honan T."/>
            <person name="Horn A."/>
            <person name="Houde N."/>
            <person name="Hughes L."/>
            <person name="Hulme W."/>
            <person name="Husby E."/>
            <person name="Iliev I."/>
            <person name="Jaffe D."/>
            <person name="Jones C."/>
            <person name="Kamal M."/>
            <person name="Kamat A."/>
            <person name="Kamvysselis M."/>
            <person name="Karlsson E."/>
            <person name="Kells C."/>
            <person name="Kieu A."/>
            <person name="Kisner P."/>
            <person name="Kodira C."/>
            <person name="Kulbokas E."/>
            <person name="Labutti K."/>
            <person name="Lama D."/>
            <person name="Landers T."/>
            <person name="Leger J."/>
            <person name="Levine S."/>
            <person name="Lewis D."/>
            <person name="Lewis T."/>
            <person name="Lindblad-toh K."/>
            <person name="Liu X."/>
            <person name="Lokyitsang T."/>
            <person name="Lokyitsang Y."/>
            <person name="Lucien O."/>
            <person name="Lui A."/>
            <person name="Ma L.J."/>
            <person name="Mabbitt R."/>
            <person name="Macdonald J."/>
            <person name="Maclean C."/>
            <person name="Major J."/>
            <person name="Manning J."/>
            <person name="Marabella R."/>
            <person name="Maru K."/>
            <person name="Matthews C."/>
            <person name="Mauceli E."/>
            <person name="Mccarthy M."/>
            <person name="Mcdonough S."/>
            <person name="Mcghee T."/>
            <person name="Meldrim J."/>
            <person name="Meneus L."/>
            <person name="Mesirov J."/>
            <person name="Mihalev A."/>
            <person name="Mihova T."/>
            <person name="Mikkelsen T."/>
            <person name="Mlenga V."/>
            <person name="Moru K."/>
            <person name="Mozes J."/>
            <person name="Mulrain L."/>
            <person name="Munson G."/>
            <person name="Naylor J."/>
            <person name="Newes C."/>
            <person name="Nguyen C."/>
            <person name="Nguyen N."/>
            <person name="Nguyen T."/>
            <person name="Nicol R."/>
            <person name="Nielsen C."/>
            <person name="Nizzari M."/>
            <person name="Norbu C."/>
            <person name="Norbu N."/>
            <person name="O'donnell P."/>
            <person name="Okoawo O."/>
            <person name="O'leary S."/>
            <person name="Omotosho B."/>
            <person name="O'neill K."/>
            <person name="Osman S."/>
            <person name="Parker S."/>
            <person name="Perrin D."/>
            <person name="Phunkhang P."/>
            <person name="Piqani B."/>
            <person name="Purcell S."/>
            <person name="Rachupka T."/>
            <person name="Ramasamy U."/>
            <person name="Rameau R."/>
            <person name="Ray V."/>
            <person name="Raymond C."/>
            <person name="Retta R."/>
            <person name="Richardson S."/>
            <person name="Rise C."/>
            <person name="Rodriguez J."/>
            <person name="Rogers J."/>
            <person name="Rogov P."/>
            <person name="Rutman M."/>
            <person name="Schupbach R."/>
            <person name="Seaman C."/>
            <person name="Settipalli S."/>
            <person name="Sharpe T."/>
            <person name="Sheridan J."/>
            <person name="Sherpa N."/>
            <person name="Shi J."/>
            <person name="Smirnov S."/>
            <person name="Smith C."/>
            <person name="Sougnez C."/>
            <person name="Spencer B."/>
            <person name="Stalker J."/>
            <person name="Stange-thomann N."/>
            <person name="Stavropoulos S."/>
            <person name="Stetson K."/>
            <person name="Stone C."/>
            <person name="Stone S."/>
            <person name="Stubbs M."/>
            <person name="Talamas J."/>
            <person name="Tchuinga P."/>
            <person name="Tenzing P."/>
            <person name="Tesfaye S."/>
            <person name="Theodore J."/>
            <person name="Thoulutsang Y."/>
            <person name="Topham K."/>
            <person name="Towey S."/>
            <person name="Tsamla T."/>
            <person name="Tsomo N."/>
            <person name="Vallee D."/>
            <person name="Vassiliev H."/>
            <person name="Venkataraman V."/>
            <person name="Vinson J."/>
            <person name="Vo A."/>
            <person name="Wade C."/>
            <person name="Wang S."/>
            <person name="Wangchuk T."/>
            <person name="Wangdi T."/>
            <person name="Whittaker C."/>
            <person name="Wilkinson J."/>
            <person name="Wu Y."/>
            <person name="Wyman D."/>
            <person name="Yadav S."/>
            <person name="Yang S."/>
            <person name="Yang X."/>
            <person name="Yeager S."/>
            <person name="Yee E."/>
            <person name="Young G."/>
            <person name="Zainoun J."/>
            <person name="Zembeck L."/>
            <person name="Zimmer A."/>
            <person name="Zody M."/>
            <person name="Lander E."/>
        </authorList>
    </citation>
    <scope>NUCLEOTIDE SEQUENCE [LARGE SCALE GENOMIC DNA]</scope>
</reference>
<dbReference type="Proteomes" id="UP000007875">
    <property type="component" value="Unassembled WGS sequence"/>
</dbReference>
<accession>H2Z6H3</accession>
<evidence type="ECO:0000313" key="2">
    <source>
        <dbReference type="Proteomes" id="UP000007875"/>
    </source>
</evidence>
<dbReference type="AlphaFoldDB" id="H2Z6H3"/>
<dbReference type="InParanoid" id="H2Z6H3"/>
<sequence>MLCSACLGLTKIMCMDGKSLSMTVLVCTTSVIVLILLSSAEAFPTPRCEQLANWEGWEVAPGKLFRCPAPNLMADQFIRVICSRSNCRNPQTNAAIRGYYSKPIIRTLRLLDRNNNYKDIKISVGCYCKKRVLK</sequence>
<evidence type="ECO:0000313" key="1">
    <source>
        <dbReference type="Ensembl" id="ENSCSAVP00000013185.1"/>
    </source>
</evidence>
<reference evidence="1" key="3">
    <citation type="submission" date="2025-09" db="UniProtKB">
        <authorList>
            <consortium name="Ensembl"/>
        </authorList>
    </citation>
    <scope>IDENTIFICATION</scope>
</reference>
<reference evidence="1" key="2">
    <citation type="submission" date="2025-08" db="UniProtKB">
        <authorList>
            <consortium name="Ensembl"/>
        </authorList>
    </citation>
    <scope>IDENTIFICATION</scope>
</reference>
<proteinExistence type="predicted"/>
<dbReference type="HOGENOM" id="CLU_1895437_0_0_1"/>